<dbReference type="STRING" id="419479.SAMN04488563_4640"/>
<dbReference type="RefSeq" id="WP_046770030.1">
    <property type="nucleotide sequence ID" value="NZ_LBMC01000018.1"/>
</dbReference>
<dbReference type="Gene3D" id="3.40.430.10">
    <property type="entry name" value="Dihydrofolate Reductase, subunit A"/>
    <property type="match status" value="1"/>
</dbReference>
<protein>
    <submittedName>
        <fullName evidence="2">Dihydrofolate reductase</fullName>
    </submittedName>
</protein>
<dbReference type="InterPro" id="IPR002734">
    <property type="entry name" value="RibDG_C"/>
</dbReference>
<dbReference type="EMBL" id="LT629791">
    <property type="protein sequence ID" value="SDU73946.1"/>
    <property type="molecule type" value="Genomic_DNA"/>
</dbReference>
<name>A0A1H2L053_9ACTN</name>
<evidence type="ECO:0000259" key="1">
    <source>
        <dbReference type="Pfam" id="PF01872"/>
    </source>
</evidence>
<dbReference type="GO" id="GO:0009231">
    <property type="term" value="P:riboflavin biosynthetic process"/>
    <property type="evidence" value="ECO:0007669"/>
    <property type="project" value="InterPro"/>
</dbReference>
<sequence>MGKIVVCTMLSVDGYTEGRDGDVMAMPMDQAFAEHNTDRTRTASSFLFGGTTYRGALTYWPQQHDNPDASPLNHYIAKRYAEGIPITVVSDTLTADDTGPWRDQTTIVRRADGHEAVARLREQEGDALMFGSRTLWTDLLAHRLVDELHLMIGPKIVAGDQRAFAGVAETDLRLIGVRTWGGSDNVVLSYGLGRS</sequence>
<gene>
    <name evidence="2" type="ORF">SAMN04488563_4640</name>
</gene>
<proteinExistence type="predicted"/>
<dbReference type="AlphaFoldDB" id="A0A1H2L053"/>
<organism evidence="2 3">
    <name type="scientific">Jiangella alkaliphila</name>
    <dbReference type="NCBI Taxonomy" id="419479"/>
    <lineage>
        <taxon>Bacteria</taxon>
        <taxon>Bacillati</taxon>
        <taxon>Actinomycetota</taxon>
        <taxon>Actinomycetes</taxon>
        <taxon>Jiangellales</taxon>
        <taxon>Jiangellaceae</taxon>
        <taxon>Jiangella</taxon>
    </lineage>
</organism>
<dbReference type="Pfam" id="PF01872">
    <property type="entry name" value="RibD_C"/>
    <property type="match status" value="1"/>
</dbReference>
<dbReference type="GO" id="GO:0008703">
    <property type="term" value="F:5-amino-6-(5-phosphoribosylamino)uracil reductase activity"/>
    <property type="evidence" value="ECO:0007669"/>
    <property type="project" value="InterPro"/>
</dbReference>
<dbReference type="Proteomes" id="UP000182977">
    <property type="component" value="Chromosome I"/>
</dbReference>
<dbReference type="InterPro" id="IPR024072">
    <property type="entry name" value="DHFR-like_dom_sf"/>
</dbReference>
<keyword evidence="3" id="KW-1185">Reference proteome</keyword>
<reference evidence="3" key="1">
    <citation type="submission" date="2016-10" db="EMBL/GenBank/DDBJ databases">
        <authorList>
            <person name="Varghese N."/>
            <person name="Submissions S."/>
        </authorList>
    </citation>
    <scope>NUCLEOTIDE SEQUENCE [LARGE SCALE GENOMIC DNA]</scope>
    <source>
        <strain evidence="3">DSM 45079</strain>
    </source>
</reference>
<dbReference type="OrthoDB" id="7949219at2"/>
<accession>A0A1H2L053</accession>
<feature type="domain" description="Bacterial bifunctional deaminase-reductase C-terminal" evidence="1">
    <location>
        <begin position="4"/>
        <end position="180"/>
    </location>
</feature>
<evidence type="ECO:0000313" key="3">
    <source>
        <dbReference type="Proteomes" id="UP000182977"/>
    </source>
</evidence>
<dbReference type="SUPFAM" id="SSF53597">
    <property type="entry name" value="Dihydrofolate reductase-like"/>
    <property type="match status" value="1"/>
</dbReference>
<evidence type="ECO:0000313" key="2">
    <source>
        <dbReference type="EMBL" id="SDU73946.1"/>
    </source>
</evidence>